<dbReference type="RefSeq" id="WP_313834306.1">
    <property type="nucleotide sequence ID" value="NZ_JAQOUE010000002.1"/>
</dbReference>
<dbReference type="PRINTS" id="PR00420">
    <property type="entry name" value="RNGMNOXGNASE"/>
</dbReference>
<name>A0ABU3KBC9_9BACT</name>
<proteinExistence type="inferred from homology"/>
<keyword evidence="8" id="KW-0503">Monooxygenase</keyword>
<dbReference type="InterPro" id="IPR050641">
    <property type="entry name" value="RIFMO-like"/>
</dbReference>
<keyword evidence="5" id="KW-0560">Oxidoreductase</keyword>
<keyword evidence="4" id="KW-0274">FAD</keyword>
<reference evidence="8 9" key="1">
    <citation type="journal article" date="2023" name="ISME J.">
        <title>Cultivation and genomic characterization of novel and ubiquitous marine nitrite-oxidizing bacteria from the Nitrospirales.</title>
        <authorList>
            <person name="Mueller A.J."/>
            <person name="Daebeler A."/>
            <person name="Herbold C.W."/>
            <person name="Kirkegaard R.H."/>
            <person name="Daims H."/>
        </authorList>
    </citation>
    <scope>NUCLEOTIDE SEQUENCE [LARGE SCALE GENOMIC DNA]</scope>
    <source>
        <strain evidence="8 9">EB</strain>
    </source>
</reference>
<protein>
    <submittedName>
        <fullName evidence="8">FAD-dependent monooxygenase</fullName>
    </submittedName>
</protein>
<evidence type="ECO:0000256" key="5">
    <source>
        <dbReference type="ARBA" id="ARBA00023002"/>
    </source>
</evidence>
<sequence length="574" mass="64796">MTPTGNSAEVLIVGAGPTGLTLACDLARRGVPFRIIDQQEQPSQHSKALAIHARTLECFEQLELTDDLCRRGRRIHALNLYADGQCIARFDFQHLDTPYPFALVLPQNETEQFLIERLTLLGERVERPNQLETLEFLRENIMAIIQDPRSNQRRDPQAVSWVVGCGGARSAVRTCLEIPFEGERYDESFLLGDLTVNGDLPSDEAHVFLSPNGVLLAIPLPWEDCYRLVVDETHQSLRKVDADITIQDFQDYWRQRVGRESGSRNVLSQLCWHSQFRIARRLVRSYRKGHVLLAGDAAHVHSPVGGQGMNTGIQDAFNLGWKLALVSGGYSRESLLDTYEQERRPVAASLLSGTHWGTKLITLRHPVSRWVRNHLVTLVSQSQVFQQRMVHALAELDTQYPQSPIVRAQQINTTVKQKWKTRIFSGRGALNATAPPDVGERAPDVSFRQADMKVCRLSQFLRSPHHTMLIFIGRTLPRESQPMLENLHDLIGKAFVPNVRILVVQTANDQSNLHPECSIIRDSDGTLHLRNGADLEQCCVYVIRPDGYVGYKSQPIEVTQLQQYFSKIILSPSS</sequence>
<evidence type="ECO:0000256" key="2">
    <source>
        <dbReference type="ARBA" id="ARBA00007801"/>
    </source>
</evidence>
<dbReference type="EMBL" id="JAQOUE010000002">
    <property type="protein sequence ID" value="MDT7043713.1"/>
    <property type="molecule type" value="Genomic_DNA"/>
</dbReference>
<evidence type="ECO:0000259" key="7">
    <source>
        <dbReference type="Pfam" id="PF07976"/>
    </source>
</evidence>
<comment type="similarity">
    <text evidence="2">Belongs to the PheA/TfdB FAD monooxygenase family.</text>
</comment>
<dbReference type="SUPFAM" id="SSF51905">
    <property type="entry name" value="FAD/NAD(P)-binding domain"/>
    <property type="match status" value="1"/>
</dbReference>
<evidence type="ECO:0000256" key="1">
    <source>
        <dbReference type="ARBA" id="ARBA00001974"/>
    </source>
</evidence>
<dbReference type="PANTHER" id="PTHR43004">
    <property type="entry name" value="TRK SYSTEM POTASSIUM UPTAKE PROTEIN"/>
    <property type="match status" value="1"/>
</dbReference>
<dbReference type="InterPro" id="IPR038220">
    <property type="entry name" value="PHOX_C_sf"/>
</dbReference>
<gene>
    <name evidence="8" type="ORF">PPG34_15270</name>
</gene>
<organism evidence="8 9">
    <name type="scientific">Candidatus Nitronereus thalassa</name>
    <dbReference type="NCBI Taxonomy" id="3020898"/>
    <lineage>
        <taxon>Bacteria</taxon>
        <taxon>Pseudomonadati</taxon>
        <taxon>Nitrospirota</taxon>
        <taxon>Nitrospiria</taxon>
        <taxon>Nitrospirales</taxon>
        <taxon>Nitrospiraceae</taxon>
        <taxon>Candidatus Nitronereus</taxon>
    </lineage>
</organism>
<dbReference type="Gene3D" id="3.40.30.20">
    <property type="match status" value="1"/>
</dbReference>
<dbReference type="InterPro" id="IPR002938">
    <property type="entry name" value="FAD-bd"/>
</dbReference>
<keyword evidence="3" id="KW-0285">Flavoprotein</keyword>
<feature type="domain" description="Phenol hydroxylase-like C-terminal dimerisation" evidence="7">
    <location>
        <begin position="520"/>
        <end position="571"/>
    </location>
</feature>
<dbReference type="SUPFAM" id="SSF52833">
    <property type="entry name" value="Thioredoxin-like"/>
    <property type="match status" value="1"/>
</dbReference>
<evidence type="ECO:0000259" key="6">
    <source>
        <dbReference type="Pfam" id="PF01494"/>
    </source>
</evidence>
<dbReference type="Proteomes" id="UP001250932">
    <property type="component" value="Unassembled WGS sequence"/>
</dbReference>
<feature type="domain" description="FAD-binding" evidence="6">
    <location>
        <begin position="8"/>
        <end position="351"/>
    </location>
</feature>
<dbReference type="GO" id="GO:0004497">
    <property type="term" value="F:monooxygenase activity"/>
    <property type="evidence" value="ECO:0007669"/>
    <property type="project" value="UniProtKB-KW"/>
</dbReference>
<accession>A0ABU3KBC9</accession>
<keyword evidence="9" id="KW-1185">Reference proteome</keyword>
<evidence type="ECO:0000256" key="4">
    <source>
        <dbReference type="ARBA" id="ARBA00022827"/>
    </source>
</evidence>
<dbReference type="InterPro" id="IPR036188">
    <property type="entry name" value="FAD/NAD-bd_sf"/>
</dbReference>
<comment type="cofactor">
    <cofactor evidence="1">
        <name>FAD</name>
        <dbReference type="ChEBI" id="CHEBI:57692"/>
    </cofactor>
</comment>
<evidence type="ECO:0000256" key="3">
    <source>
        <dbReference type="ARBA" id="ARBA00022630"/>
    </source>
</evidence>
<evidence type="ECO:0000313" key="9">
    <source>
        <dbReference type="Proteomes" id="UP001250932"/>
    </source>
</evidence>
<dbReference type="InterPro" id="IPR012941">
    <property type="entry name" value="Phe_hydrox_C_dim_dom"/>
</dbReference>
<dbReference type="InterPro" id="IPR036249">
    <property type="entry name" value="Thioredoxin-like_sf"/>
</dbReference>
<comment type="caution">
    <text evidence="8">The sequence shown here is derived from an EMBL/GenBank/DDBJ whole genome shotgun (WGS) entry which is preliminary data.</text>
</comment>
<dbReference type="Gene3D" id="3.50.50.60">
    <property type="entry name" value="FAD/NAD(P)-binding domain"/>
    <property type="match status" value="1"/>
</dbReference>
<dbReference type="Pfam" id="PF07976">
    <property type="entry name" value="Phe_hydrox_dim"/>
    <property type="match status" value="1"/>
</dbReference>
<evidence type="ECO:0000313" key="8">
    <source>
        <dbReference type="EMBL" id="MDT7043713.1"/>
    </source>
</evidence>
<dbReference type="Gene3D" id="3.30.70.2450">
    <property type="match status" value="1"/>
</dbReference>
<dbReference type="PANTHER" id="PTHR43004:SF19">
    <property type="entry name" value="BINDING MONOOXYGENASE, PUTATIVE (JCVI)-RELATED"/>
    <property type="match status" value="1"/>
</dbReference>
<dbReference type="Pfam" id="PF01494">
    <property type="entry name" value="FAD_binding_3"/>
    <property type="match status" value="1"/>
</dbReference>